<evidence type="ECO:0000313" key="9">
    <source>
        <dbReference type="Proteomes" id="UP000663877"/>
    </source>
</evidence>
<dbReference type="GO" id="GO:0003676">
    <property type="term" value="F:nucleic acid binding"/>
    <property type="evidence" value="ECO:0007669"/>
    <property type="project" value="InterPro"/>
</dbReference>
<dbReference type="SUPFAM" id="SSF53335">
    <property type="entry name" value="S-adenosyl-L-methionine-dependent methyltransferases"/>
    <property type="match status" value="1"/>
</dbReference>
<dbReference type="EMBL" id="CAJNOM010000242">
    <property type="protein sequence ID" value="CAF1274764.1"/>
    <property type="molecule type" value="Genomic_DNA"/>
</dbReference>
<dbReference type="CDD" id="cd02440">
    <property type="entry name" value="AdoMet_MTases"/>
    <property type="match status" value="1"/>
</dbReference>
<evidence type="ECO:0000313" key="7">
    <source>
        <dbReference type="EMBL" id="CAF3858063.1"/>
    </source>
</evidence>
<dbReference type="PROSITE" id="PS00092">
    <property type="entry name" value="N6_MTASE"/>
    <property type="match status" value="1"/>
</dbReference>
<dbReference type="GO" id="GO:0036009">
    <property type="term" value="F:protein-glutamine N-methyltransferase activity"/>
    <property type="evidence" value="ECO:0007669"/>
    <property type="project" value="TreeGrafter"/>
</dbReference>
<feature type="domain" description="Methyltransferase small" evidence="1">
    <location>
        <begin position="75"/>
        <end position="187"/>
    </location>
</feature>
<reference evidence="2" key="1">
    <citation type="submission" date="2021-02" db="EMBL/GenBank/DDBJ databases">
        <authorList>
            <person name="Nowell W R."/>
        </authorList>
    </citation>
    <scope>NUCLEOTIDE SEQUENCE</scope>
</reference>
<dbReference type="AlphaFoldDB" id="A0A813Y3G1"/>
<evidence type="ECO:0000313" key="8">
    <source>
        <dbReference type="Proteomes" id="UP000663832"/>
    </source>
</evidence>
<organism evidence="2 9">
    <name type="scientific">Adineta steineri</name>
    <dbReference type="NCBI Taxonomy" id="433720"/>
    <lineage>
        <taxon>Eukaryota</taxon>
        <taxon>Metazoa</taxon>
        <taxon>Spiralia</taxon>
        <taxon>Gnathifera</taxon>
        <taxon>Rotifera</taxon>
        <taxon>Eurotatoria</taxon>
        <taxon>Bdelloidea</taxon>
        <taxon>Adinetida</taxon>
        <taxon>Adinetidae</taxon>
        <taxon>Adineta</taxon>
    </lineage>
</organism>
<evidence type="ECO:0000313" key="3">
    <source>
        <dbReference type="EMBL" id="CAF1093799.1"/>
    </source>
</evidence>
<dbReference type="Gene3D" id="3.40.50.150">
    <property type="entry name" value="Vaccinia Virus protein VP39"/>
    <property type="match status" value="1"/>
</dbReference>
<dbReference type="EMBL" id="CAJOAY010001555">
    <property type="protein sequence ID" value="CAF3858063.1"/>
    <property type="molecule type" value="Genomic_DNA"/>
</dbReference>
<dbReference type="GO" id="GO:0032259">
    <property type="term" value="P:methylation"/>
    <property type="evidence" value="ECO:0007669"/>
    <property type="project" value="InterPro"/>
</dbReference>
<dbReference type="InterPro" id="IPR050320">
    <property type="entry name" value="N5-glutamine_MTase"/>
</dbReference>
<dbReference type="Proteomes" id="UP000663877">
    <property type="component" value="Unassembled WGS sequence"/>
</dbReference>
<dbReference type="EMBL" id="CAJNOI010000030">
    <property type="protein sequence ID" value="CAF0876469.1"/>
    <property type="molecule type" value="Genomic_DNA"/>
</dbReference>
<dbReference type="Proteomes" id="UP000663891">
    <property type="component" value="Unassembled WGS sequence"/>
</dbReference>
<dbReference type="Proteomes" id="UP000663832">
    <property type="component" value="Unassembled WGS sequence"/>
</dbReference>
<dbReference type="OrthoDB" id="269872at2759"/>
<evidence type="ECO:0000259" key="1">
    <source>
        <dbReference type="Pfam" id="PF05175"/>
    </source>
</evidence>
<accession>A0A813Y3G1</accession>
<dbReference type="InterPro" id="IPR029063">
    <property type="entry name" value="SAM-dependent_MTases_sf"/>
</dbReference>
<sequence length="250" mass="27301">MMRKAQILRQMNDNDTDSWQSLVRISSLDGELFLHSAYPTLADESVFFGPDTYRFARAIRAAVAARQPTAPSVIRAVDIGCGAGPGAVMLAKAYPKAEVFGVDINNAALRLTTINARLANVNVIACHSDLLKNIQGDFDLIVSNPPYLVDQFKRKYRHGGGSLGSELSVAIVDASCERLAPGGTLILYTGSAIVSGEDLFYEEIKKKLAQSTLLWTYEEVDPDVFGEELETEFYAHADRIAAVVLTISRL</sequence>
<dbReference type="PANTHER" id="PTHR18895:SF74">
    <property type="entry name" value="MTRF1L RELEASE FACTOR GLUTAMINE METHYLTRANSFERASE"/>
    <property type="match status" value="1"/>
</dbReference>
<dbReference type="EMBL" id="CAJNOI010000121">
    <property type="protein sequence ID" value="CAF1093799.1"/>
    <property type="molecule type" value="Genomic_DNA"/>
</dbReference>
<evidence type="ECO:0000313" key="4">
    <source>
        <dbReference type="EMBL" id="CAF1274764.1"/>
    </source>
</evidence>
<dbReference type="Proteomes" id="UP000663881">
    <property type="component" value="Unassembled WGS sequence"/>
</dbReference>
<dbReference type="Pfam" id="PF05175">
    <property type="entry name" value="MTS"/>
    <property type="match status" value="1"/>
</dbReference>
<dbReference type="EMBL" id="CAJNOM010000974">
    <property type="protein sequence ID" value="CAF1583035.1"/>
    <property type="molecule type" value="Genomic_DNA"/>
</dbReference>
<dbReference type="EMBL" id="CAJNON010000482">
    <property type="protein sequence ID" value="CAF1283880.1"/>
    <property type="molecule type" value="Genomic_DNA"/>
</dbReference>
<protein>
    <recommendedName>
        <fullName evidence="1">Methyltransferase small domain-containing protein</fullName>
    </recommendedName>
</protein>
<evidence type="ECO:0000313" key="2">
    <source>
        <dbReference type="EMBL" id="CAF0876469.1"/>
    </source>
</evidence>
<dbReference type="InterPro" id="IPR002052">
    <property type="entry name" value="DNA_methylase_N6_adenine_CS"/>
</dbReference>
<dbReference type="InterPro" id="IPR007848">
    <property type="entry name" value="Small_mtfrase_dom"/>
</dbReference>
<gene>
    <name evidence="3" type="ORF">BJG266_LOCUS20961</name>
    <name evidence="2" type="ORF">BJG266_LOCUS9182</name>
    <name evidence="7" type="ORF">OKA104_LOCUS21879</name>
    <name evidence="4" type="ORF">QVE165_LOCUS29797</name>
    <name evidence="6" type="ORF">QVE165_LOCUS50283</name>
    <name evidence="5" type="ORF">VCS650_LOCUS30118</name>
</gene>
<comment type="caution">
    <text evidence="2">The sequence shown here is derived from an EMBL/GenBank/DDBJ whole genome shotgun (WGS) entry which is preliminary data.</text>
</comment>
<evidence type="ECO:0000313" key="5">
    <source>
        <dbReference type="EMBL" id="CAF1283880.1"/>
    </source>
</evidence>
<name>A0A813Y3G1_9BILA</name>
<keyword evidence="8" id="KW-1185">Reference proteome</keyword>
<evidence type="ECO:0000313" key="6">
    <source>
        <dbReference type="EMBL" id="CAF1583035.1"/>
    </source>
</evidence>
<dbReference type="PANTHER" id="PTHR18895">
    <property type="entry name" value="HEMK METHYLTRANSFERASE"/>
    <property type="match status" value="1"/>
</dbReference>
<proteinExistence type="predicted"/>